<dbReference type="VEuPathDB" id="FungiDB:PYU1_G003197"/>
<organism evidence="2 3">
    <name type="scientific">Globisporangium ultimum (strain ATCC 200006 / CBS 805.95 / DAOM BR144)</name>
    <name type="common">Pythium ultimum</name>
    <dbReference type="NCBI Taxonomy" id="431595"/>
    <lineage>
        <taxon>Eukaryota</taxon>
        <taxon>Sar</taxon>
        <taxon>Stramenopiles</taxon>
        <taxon>Oomycota</taxon>
        <taxon>Peronosporomycetes</taxon>
        <taxon>Pythiales</taxon>
        <taxon>Pythiaceae</taxon>
        <taxon>Globisporangium</taxon>
    </lineage>
</organism>
<keyword evidence="3" id="KW-1185">Reference proteome</keyword>
<dbReference type="Proteomes" id="UP000019132">
    <property type="component" value="Unassembled WGS sequence"/>
</dbReference>
<dbReference type="HOGENOM" id="CLU_1699074_0_0_1"/>
<accession>K3WE13</accession>
<dbReference type="EnsemblProtists" id="PYU1_T003204">
    <property type="protein sequence ID" value="PYU1_T003204"/>
    <property type="gene ID" value="PYU1_G003197"/>
</dbReference>
<evidence type="ECO:0000313" key="2">
    <source>
        <dbReference type="EnsemblProtists" id="PYU1_T003204"/>
    </source>
</evidence>
<proteinExistence type="predicted"/>
<reference evidence="3" key="1">
    <citation type="journal article" date="2010" name="Genome Biol.">
        <title>Genome sequence of the necrotrophic plant pathogen Pythium ultimum reveals original pathogenicity mechanisms and effector repertoire.</title>
        <authorList>
            <person name="Levesque C.A."/>
            <person name="Brouwer H."/>
            <person name="Cano L."/>
            <person name="Hamilton J.P."/>
            <person name="Holt C."/>
            <person name="Huitema E."/>
            <person name="Raffaele S."/>
            <person name="Robideau G.P."/>
            <person name="Thines M."/>
            <person name="Win J."/>
            <person name="Zerillo M.M."/>
            <person name="Beakes G.W."/>
            <person name="Boore J.L."/>
            <person name="Busam D."/>
            <person name="Dumas B."/>
            <person name="Ferriera S."/>
            <person name="Fuerstenberg S.I."/>
            <person name="Gachon C.M."/>
            <person name="Gaulin E."/>
            <person name="Govers F."/>
            <person name="Grenville-Briggs L."/>
            <person name="Horner N."/>
            <person name="Hostetler J."/>
            <person name="Jiang R.H."/>
            <person name="Johnson J."/>
            <person name="Krajaejun T."/>
            <person name="Lin H."/>
            <person name="Meijer H.J."/>
            <person name="Moore B."/>
            <person name="Morris P."/>
            <person name="Phuntmart V."/>
            <person name="Puiu D."/>
            <person name="Shetty J."/>
            <person name="Stajich J.E."/>
            <person name="Tripathy S."/>
            <person name="Wawra S."/>
            <person name="van West P."/>
            <person name="Whitty B.R."/>
            <person name="Coutinho P.M."/>
            <person name="Henrissat B."/>
            <person name="Martin F."/>
            <person name="Thomas P.D."/>
            <person name="Tyler B.M."/>
            <person name="De Vries R.P."/>
            <person name="Kamoun S."/>
            <person name="Yandell M."/>
            <person name="Tisserat N."/>
            <person name="Buell C.R."/>
        </authorList>
    </citation>
    <scope>NUCLEOTIDE SEQUENCE</scope>
    <source>
        <strain evidence="3">DAOM:BR144</strain>
    </source>
</reference>
<keyword evidence="1" id="KW-0812">Transmembrane</keyword>
<keyword evidence="1" id="KW-0472">Membrane</keyword>
<name>K3WE13_GLOUD</name>
<evidence type="ECO:0000313" key="3">
    <source>
        <dbReference type="Proteomes" id="UP000019132"/>
    </source>
</evidence>
<dbReference type="AlphaFoldDB" id="K3WE13"/>
<keyword evidence="1" id="KW-1133">Transmembrane helix</keyword>
<evidence type="ECO:0000256" key="1">
    <source>
        <dbReference type="SAM" id="Phobius"/>
    </source>
</evidence>
<reference evidence="3" key="2">
    <citation type="submission" date="2010-04" db="EMBL/GenBank/DDBJ databases">
        <authorList>
            <person name="Buell R."/>
            <person name="Hamilton J."/>
            <person name="Hostetler J."/>
        </authorList>
    </citation>
    <scope>NUCLEOTIDE SEQUENCE [LARGE SCALE GENOMIC DNA]</scope>
    <source>
        <strain evidence="3">DAOM:BR144</strain>
    </source>
</reference>
<sequence>MLHATTGSVHAQRADERRQEALLVGRTVQERLHAAVVWVQLVDQLVSFHEAHRELRVLGVHEQTDDRDRVFFLGWRLLGFFFLLHFSIFLRFFLFLLAFFVEIFVLRLFFVAVHVAGSLCERKVVAARDMHELVGLVFAERLDVLGSSGATALHA</sequence>
<reference evidence="2" key="3">
    <citation type="submission" date="2015-02" db="UniProtKB">
        <authorList>
            <consortium name="EnsemblProtists"/>
        </authorList>
    </citation>
    <scope>IDENTIFICATION</scope>
    <source>
        <strain evidence="2">DAOM BR144</strain>
    </source>
</reference>
<protein>
    <submittedName>
        <fullName evidence="2">Uncharacterized protein</fullName>
    </submittedName>
</protein>
<feature type="transmembrane region" description="Helical" evidence="1">
    <location>
        <begin position="70"/>
        <end position="88"/>
    </location>
</feature>
<feature type="transmembrane region" description="Helical" evidence="1">
    <location>
        <begin position="94"/>
        <end position="120"/>
    </location>
</feature>
<dbReference type="EMBL" id="GL376603">
    <property type="status" value="NOT_ANNOTATED_CDS"/>
    <property type="molecule type" value="Genomic_DNA"/>
</dbReference>
<dbReference type="InParanoid" id="K3WE13"/>